<organism evidence="2 4">
    <name type="scientific">Halorubrum ezzemoulense</name>
    <name type="common">Halorubrum chaoviator</name>
    <dbReference type="NCBI Taxonomy" id="337243"/>
    <lineage>
        <taxon>Archaea</taxon>
        <taxon>Methanobacteriati</taxon>
        <taxon>Methanobacteriota</taxon>
        <taxon>Stenosarchaea group</taxon>
        <taxon>Halobacteria</taxon>
        <taxon>Halobacteriales</taxon>
        <taxon>Haloferacaceae</taxon>
        <taxon>Halorubrum</taxon>
    </lineage>
</organism>
<evidence type="ECO:0000313" key="3">
    <source>
        <dbReference type="EMBL" id="OYR75139.1"/>
    </source>
</evidence>
<evidence type="ECO:0000313" key="4">
    <source>
        <dbReference type="Proteomes" id="UP000215607"/>
    </source>
</evidence>
<dbReference type="EMBL" id="NHPA01000048">
    <property type="protein sequence ID" value="OYR66910.1"/>
    <property type="molecule type" value="Genomic_DNA"/>
</dbReference>
<dbReference type="Proteomes" id="UP000215607">
    <property type="component" value="Unassembled WGS sequence"/>
</dbReference>
<reference evidence="2" key="2">
    <citation type="submission" date="2017-05" db="EMBL/GenBank/DDBJ databases">
        <authorList>
            <person name="Song R."/>
            <person name="Chenine A.L."/>
            <person name="Ruprecht R.M."/>
        </authorList>
    </citation>
    <scope>NUCLEOTIDE SEQUENCE</scope>
    <source>
        <strain evidence="3">Ec15</strain>
        <strain evidence="2">Ga2p</strain>
    </source>
</reference>
<accession>A0A256JDT4</accession>
<dbReference type="RefSeq" id="WP_094494588.1">
    <property type="nucleotide sequence ID" value="NZ_NHPA01000048.1"/>
</dbReference>
<gene>
    <name evidence="3" type="ORF">DJ76_03960</name>
    <name evidence="2" type="ORF">DJ79_10550</name>
</gene>
<evidence type="ECO:0000313" key="2">
    <source>
        <dbReference type="EMBL" id="OYR66910.1"/>
    </source>
</evidence>
<dbReference type="AlphaFoldDB" id="A0A256JDT4"/>
<dbReference type="EMBL" id="NHPD01000018">
    <property type="protein sequence ID" value="OYR75139.1"/>
    <property type="molecule type" value="Genomic_DNA"/>
</dbReference>
<protein>
    <submittedName>
        <fullName evidence="2">Uncharacterized protein</fullName>
    </submittedName>
</protein>
<comment type="caution">
    <text evidence="2">The sequence shown here is derived from an EMBL/GenBank/DDBJ whole genome shotgun (WGS) entry which is preliminary data.</text>
</comment>
<name>A0A256JDT4_HALEZ</name>
<proteinExistence type="predicted"/>
<evidence type="ECO:0000256" key="1">
    <source>
        <dbReference type="SAM" id="Coils"/>
    </source>
</evidence>
<feature type="coiled-coil region" evidence="1">
    <location>
        <begin position="17"/>
        <end position="51"/>
    </location>
</feature>
<keyword evidence="1" id="KW-0175">Coiled coil</keyword>
<sequence length="505" mass="57365">MSEPLAELTEFSQSRDYDSLVGRHSEYETEIENLRSELEETLGRESDLDDDQIDRIRETYIDVVQADLQALFENNYGLDGFSTAVEDIQDDIEEVLHNPKAEAVVDKINSWIVSTGLEPLSGDEKRGLRETIITDVEVSNTAVNRARVAHDALRGDLGTLQEQVDQYLRGELVSVDTPSDLVDIRDSLQKLRQGWHGDWTLDHDLDAGNELNEQIWTSLIEGLQEDIEGDENLNKVAVLVSTRSERIERALSDINEAWASVESAYRRLPEDVSYDESKLLTLLDSELPEEPTLSRYKSSIKRVREGLETLVEIQAGDIEKFQTDREPVIEELEPPLADIREALDDASDVQSEALQADSVDKIEELEEELEDILDDADEARTTLQNRLSSRVKTVRRLTDKFDIDTDVDMVDLFTDTVGQDSVNRLLELAEKEVEVHRKARKQVREELPDRQAQLLEDLLRLSTGSDDLTLENVESELEDSYDDDLIETLLGLKENELVDIEIAIT</sequence>
<evidence type="ECO:0000313" key="5">
    <source>
        <dbReference type="Proteomes" id="UP000216925"/>
    </source>
</evidence>
<feature type="coiled-coil region" evidence="1">
    <location>
        <begin position="355"/>
        <end position="386"/>
    </location>
</feature>
<dbReference type="Proteomes" id="UP000216925">
    <property type="component" value="Unassembled WGS sequence"/>
</dbReference>
<reference evidence="4 5" key="1">
    <citation type="journal article" date="2014" name="Front. Microbiol.">
        <title>Population and genomic analysis of the genus Halorubrum.</title>
        <authorList>
            <person name="Fullmer M.S."/>
            <person name="Soucy S.M."/>
            <person name="Swithers K.S."/>
            <person name="Makkay A.M."/>
            <person name="Wheeler R."/>
            <person name="Ventosa A."/>
            <person name="Gogarten J.P."/>
            <person name="Papke R.T."/>
        </authorList>
    </citation>
    <scope>NUCLEOTIDE SEQUENCE [LARGE SCALE GENOMIC DNA]</scope>
    <source>
        <strain evidence="3 5">Ec15</strain>
        <strain evidence="2 4">Ga2p</strain>
    </source>
</reference>